<dbReference type="Proteomes" id="UP000199679">
    <property type="component" value="Chromosome I"/>
</dbReference>
<dbReference type="SUPFAM" id="SSF53613">
    <property type="entry name" value="Ribokinase-like"/>
    <property type="match status" value="1"/>
</dbReference>
<dbReference type="InterPro" id="IPR004399">
    <property type="entry name" value="HMP/HMP-P_kinase_dom"/>
</dbReference>
<dbReference type="NCBIfam" id="TIGR00097">
    <property type="entry name" value="HMP-P_kinase"/>
    <property type="match status" value="1"/>
</dbReference>
<dbReference type="OrthoDB" id="9810880at2"/>
<dbReference type="GO" id="GO:0005829">
    <property type="term" value="C:cytosol"/>
    <property type="evidence" value="ECO:0007669"/>
    <property type="project" value="TreeGrafter"/>
</dbReference>
<dbReference type="CDD" id="cd01169">
    <property type="entry name" value="HMPP_kinase"/>
    <property type="match status" value="1"/>
</dbReference>
<evidence type="ECO:0000313" key="9">
    <source>
        <dbReference type="Proteomes" id="UP000199679"/>
    </source>
</evidence>
<gene>
    <name evidence="8" type="ORF">SAMN05216490_2565</name>
</gene>
<dbReference type="EMBL" id="LT629740">
    <property type="protein sequence ID" value="SDT13539.1"/>
    <property type="molecule type" value="Genomic_DNA"/>
</dbReference>
<protein>
    <recommendedName>
        <fullName evidence="2">hydroxymethylpyrimidine kinase</fullName>
        <ecNumber evidence="2">2.7.1.49</ecNumber>
    </recommendedName>
</protein>
<evidence type="ECO:0000256" key="3">
    <source>
        <dbReference type="ARBA" id="ARBA00022679"/>
    </source>
</evidence>
<keyword evidence="6" id="KW-0067">ATP-binding</keyword>
<dbReference type="InterPro" id="IPR013749">
    <property type="entry name" value="PM/HMP-P_kinase-1"/>
</dbReference>
<dbReference type="GO" id="GO:0009228">
    <property type="term" value="P:thiamine biosynthetic process"/>
    <property type="evidence" value="ECO:0007669"/>
    <property type="project" value="InterPro"/>
</dbReference>
<sequence length="277" mass="29596">MSKYKYPVVLTIAGSDSGGGAGIQADLKAISSLGCFGTTAITAITAQNTLGVSSIYPIPVEFVKSQIKAVMDDLKPSAIKIGMVYSAALAIGIAEALSDYRDVPVVFDPVMVASSGDHLVAKDTIAIFKKVLFPLAQMITPNLDEAAILADMEIKTIDDMKAAAVRIMQYGSYSVLIKGGHLKGVDLFDVYLDRNGVEYVYSSKKINTINTHGTGCSLSSAIASFIALGNDQDQSISKSKIYIQNAIEQGKDVKTGEGHGPLNHFFDPQKLVKYEMD</sequence>
<evidence type="ECO:0000313" key="8">
    <source>
        <dbReference type="EMBL" id="SDT13539.1"/>
    </source>
</evidence>
<evidence type="ECO:0000259" key="7">
    <source>
        <dbReference type="Pfam" id="PF08543"/>
    </source>
</evidence>
<keyword evidence="3" id="KW-0808">Transferase</keyword>
<keyword evidence="4" id="KW-0547">Nucleotide-binding</keyword>
<evidence type="ECO:0000256" key="6">
    <source>
        <dbReference type="ARBA" id="ARBA00022840"/>
    </source>
</evidence>
<dbReference type="AlphaFoldDB" id="A0A1H1XXA8"/>
<dbReference type="RefSeq" id="WP_091373194.1">
    <property type="nucleotide sequence ID" value="NZ_LT629740.1"/>
</dbReference>
<proteinExistence type="predicted"/>
<dbReference type="Gene3D" id="3.40.1190.20">
    <property type="match status" value="1"/>
</dbReference>
<keyword evidence="5 8" id="KW-0418">Kinase</keyword>
<dbReference type="PANTHER" id="PTHR20858">
    <property type="entry name" value="PHOSPHOMETHYLPYRIMIDINE KINASE"/>
    <property type="match status" value="1"/>
</dbReference>
<evidence type="ECO:0000256" key="1">
    <source>
        <dbReference type="ARBA" id="ARBA00004948"/>
    </source>
</evidence>
<reference evidence="8 9" key="1">
    <citation type="submission" date="2016-10" db="EMBL/GenBank/DDBJ databases">
        <authorList>
            <person name="de Groot N.N."/>
        </authorList>
    </citation>
    <scope>NUCLEOTIDE SEQUENCE [LARGE SCALE GENOMIC DNA]</scope>
    <source>
        <strain evidence="8 9">MP1X4</strain>
    </source>
</reference>
<evidence type="ECO:0000256" key="4">
    <source>
        <dbReference type="ARBA" id="ARBA00022741"/>
    </source>
</evidence>
<keyword evidence="9" id="KW-1185">Reference proteome</keyword>
<dbReference type="InterPro" id="IPR029056">
    <property type="entry name" value="Ribokinase-like"/>
</dbReference>
<dbReference type="GO" id="GO:0008972">
    <property type="term" value="F:phosphomethylpyrimidine kinase activity"/>
    <property type="evidence" value="ECO:0007669"/>
    <property type="project" value="InterPro"/>
</dbReference>
<dbReference type="Pfam" id="PF08543">
    <property type="entry name" value="Phos_pyr_kin"/>
    <property type="match status" value="1"/>
</dbReference>
<organism evidence="8 9">
    <name type="scientific">Mucilaginibacter mallensis</name>
    <dbReference type="NCBI Taxonomy" id="652787"/>
    <lineage>
        <taxon>Bacteria</taxon>
        <taxon>Pseudomonadati</taxon>
        <taxon>Bacteroidota</taxon>
        <taxon>Sphingobacteriia</taxon>
        <taxon>Sphingobacteriales</taxon>
        <taxon>Sphingobacteriaceae</taxon>
        <taxon>Mucilaginibacter</taxon>
    </lineage>
</organism>
<dbReference type="GO" id="GO:0008902">
    <property type="term" value="F:hydroxymethylpyrimidine kinase activity"/>
    <property type="evidence" value="ECO:0007669"/>
    <property type="project" value="UniProtKB-EC"/>
</dbReference>
<evidence type="ECO:0000256" key="2">
    <source>
        <dbReference type="ARBA" id="ARBA00012135"/>
    </source>
</evidence>
<dbReference type="FunFam" id="3.40.1190.20:FF:000003">
    <property type="entry name" value="Phosphomethylpyrimidine kinase ThiD"/>
    <property type="match status" value="1"/>
</dbReference>
<accession>A0A1H1XXA8</accession>
<dbReference type="STRING" id="652787.SAMN05216490_2565"/>
<dbReference type="GO" id="GO:0005524">
    <property type="term" value="F:ATP binding"/>
    <property type="evidence" value="ECO:0007669"/>
    <property type="project" value="UniProtKB-KW"/>
</dbReference>
<comment type="pathway">
    <text evidence="1">Cofactor biosynthesis; thiamine diphosphate biosynthesis.</text>
</comment>
<dbReference type="EC" id="2.7.1.49" evidence="2"/>
<feature type="domain" description="Pyridoxamine kinase/Phosphomethylpyrimidine kinase" evidence="7">
    <location>
        <begin position="16"/>
        <end position="263"/>
    </location>
</feature>
<evidence type="ECO:0000256" key="5">
    <source>
        <dbReference type="ARBA" id="ARBA00022777"/>
    </source>
</evidence>
<name>A0A1H1XXA8_MUCMA</name>
<dbReference type="PANTHER" id="PTHR20858:SF17">
    <property type="entry name" value="HYDROXYMETHYLPYRIMIDINE_PHOSPHOMETHYLPYRIMIDINE KINASE THI20-RELATED"/>
    <property type="match status" value="1"/>
</dbReference>